<dbReference type="Proteomes" id="UP001565236">
    <property type="component" value="Unassembled WGS sequence"/>
</dbReference>
<evidence type="ECO:0000313" key="3">
    <source>
        <dbReference type="EMBL" id="MEY8662645.1"/>
    </source>
</evidence>
<reference evidence="3 4" key="1">
    <citation type="submission" date="2024-03" db="EMBL/GenBank/DDBJ databases">
        <title>Mouse gut bacterial collection (mGBC) of GemPharmatech.</title>
        <authorList>
            <person name="He Y."/>
            <person name="Dong L."/>
            <person name="Wu D."/>
            <person name="Gao X."/>
            <person name="Lin Z."/>
        </authorList>
    </citation>
    <scope>NUCLEOTIDE SEQUENCE [LARGE SCALE GENOMIC DNA]</scope>
    <source>
        <strain evidence="3 4">15-30</strain>
    </source>
</reference>
<feature type="signal peptide" evidence="2">
    <location>
        <begin position="1"/>
        <end position="18"/>
    </location>
</feature>
<feature type="compositionally biased region" description="Basic and acidic residues" evidence="1">
    <location>
        <begin position="26"/>
        <end position="54"/>
    </location>
</feature>
<keyword evidence="2" id="KW-0732">Signal</keyword>
<evidence type="ECO:0000313" key="4">
    <source>
        <dbReference type="Proteomes" id="UP001565236"/>
    </source>
</evidence>
<feature type="compositionally biased region" description="Acidic residues" evidence="1">
    <location>
        <begin position="67"/>
        <end position="79"/>
    </location>
</feature>
<protein>
    <recommendedName>
        <fullName evidence="5">Secreted protein</fullName>
    </recommendedName>
</protein>
<dbReference type="PROSITE" id="PS51257">
    <property type="entry name" value="PROKAR_LIPOPROTEIN"/>
    <property type="match status" value="1"/>
</dbReference>
<gene>
    <name evidence="3" type="ORF">AALT52_07080</name>
</gene>
<feature type="region of interest" description="Disordered" evidence="1">
    <location>
        <begin position="26"/>
        <end position="109"/>
    </location>
</feature>
<sequence>MRPLRSVLILVSLVLVLAACSNNKIEKSQQEVRQEKVEKAKKQVEKKIKDKSSEESSANELKPDNADSNESETASEEQTNDQSELAEQIEETRKRGRFMAQGQEIPAPKDVPPIIEKLIMDGNDVYTMIDTHFGYRLFETTDGDLYIIETELTTDEGHANFEKMCRSDPSKCFADGNYLVYKEK</sequence>
<organism evidence="3 4">
    <name type="scientific">Ligilactobacillus faecis</name>
    <dbReference type="NCBI Taxonomy" id="762833"/>
    <lineage>
        <taxon>Bacteria</taxon>
        <taxon>Bacillati</taxon>
        <taxon>Bacillota</taxon>
        <taxon>Bacilli</taxon>
        <taxon>Lactobacillales</taxon>
        <taxon>Lactobacillaceae</taxon>
        <taxon>Ligilactobacillus</taxon>
    </lineage>
</organism>
<dbReference type="EMBL" id="JBCLUF010000024">
    <property type="protein sequence ID" value="MEY8662645.1"/>
    <property type="molecule type" value="Genomic_DNA"/>
</dbReference>
<keyword evidence="4" id="KW-1185">Reference proteome</keyword>
<evidence type="ECO:0000256" key="1">
    <source>
        <dbReference type="SAM" id="MobiDB-lite"/>
    </source>
</evidence>
<dbReference type="RefSeq" id="WP_369942355.1">
    <property type="nucleotide sequence ID" value="NZ_JBCLUF010000024.1"/>
</dbReference>
<evidence type="ECO:0000256" key="2">
    <source>
        <dbReference type="SAM" id="SignalP"/>
    </source>
</evidence>
<feature type="chain" id="PRO_5045925475" description="Secreted protein" evidence="2">
    <location>
        <begin position="19"/>
        <end position="184"/>
    </location>
</feature>
<proteinExistence type="predicted"/>
<accession>A0ABV4DQ98</accession>
<evidence type="ECO:0008006" key="5">
    <source>
        <dbReference type="Google" id="ProtNLM"/>
    </source>
</evidence>
<comment type="caution">
    <text evidence="3">The sequence shown here is derived from an EMBL/GenBank/DDBJ whole genome shotgun (WGS) entry which is preliminary data.</text>
</comment>
<name>A0ABV4DQ98_9LACO</name>